<feature type="region of interest" description="Disordered" evidence="5">
    <location>
        <begin position="1"/>
        <end position="23"/>
    </location>
</feature>
<evidence type="ECO:0000256" key="3">
    <source>
        <dbReference type="ARBA" id="ARBA00022989"/>
    </source>
</evidence>
<evidence type="ECO:0000313" key="8">
    <source>
        <dbReference type="EMBL" id="VEP14086.1"/>
    </source>
</evidence>
<dbReference type="PANTHER" id="PTHR34457">
    <property type="entry name" value="EMBRYO DEFECTIVE 2410"/>
    <property type="match status" value="1"/>
</dbReference>
<evidence type="ECO:0000256" key="1">
    <source>
        <dbReference type="ARBA" id="ARBA00004167"/>
    </source>
</evidence>
<comment type="subcellular location">
    <subcellularLocation>
        <location evidence="1">Membrane</location>
        <topology evidence="1">Single-pass membrane protein</topology>
    </subcellularLocation>
</comment>
<dbReference type="Pfam" id="PF04357">
    <property type="entry name" value="TamB"/>
    <property type="match status" value="2"/>
</dbReference>
<dbReference type="InterPro" id="IPR007452">
    <property type="entry name" value="TamB_C"/>
</dbReference>
<evidence type="ECO:0000313" key="9">
    <source>
        <dbReference type="Proteomes" id="UP000320055"/>
    </source>
</evidence>
<dbReference type="PANTHER" id="PTHR34457:SF3">
    <property type="entry name" value="PROTEIN TIC236, CHLOROPLASTIC"/>
    <property type="match status" value="1"/>
</dbReference>
<reference evidence="8 9" key="1">
    <citation type="submission" date="2019-01" db="EMBL/GenBank/DDBJ databases">
        <authorList>
            <person name="Brito A."/>
        </authorList>
    </citation>
    <scope>NUCLEOTIDE SEQUENCE [LARGE SCALE GENOMIC DNA]</scope>
    <source>
        <strain evidence="8">1</strain>
    </source>
</reference>
<dbReference type="Proteomes" id="UP000320055">
    <property type="component" value="Unassembled WGS sequence"/>
</dbReference>
<evidence type="ECO:0000256" key="4">
    <source>
        <dbReference type="ARBA" id="ARBA00023136"/>
    </source>
</evidence>
<gene>
    <name evidence="8" type="ORF">H1P_2380009</name>
</gene>
<feature type="compositionally biased region" description="Polar residues" evidence="5">
    <location>
        <begin position="1"/>
        <end position="13"/>
    </location>
</feature>
<evidence type="ECO:0000256" key="6">
    <source>
        <dbReference type="SAM" id="Phobius"/>
    </source>
</evidence>
<accession>A0A563VRN8</accession>
<feature type="domain" description="Translocation and assembly module TamB C-terminal" evidence="7">
    <location>
        <begin position="1218"/>
        <end position="1417"/>
    </location>
</feature>
<sequence length="1833" mass="198051">MVDSVEQTSGNNPSPEPPDNDRNFLQRLIRPSKKKVVGLTAIASVVGLGYYGLQLWAKRKLPPLLESQASTLLNRPVDVGEIKSISLTGVKIGKSVIPPTASEQDKVEIEGINVGFNLLSVIFRRTLPVDVTLVKPQIFLDQSENGSWVTLDLPESEGDSELPIDLDVTVDIQEGDITAVPYNQSPIGIDVDGEGRYNTADNQLVEYDVETAINRAKATLQGKTVLETGKTDTKLLVNDLALSDVVSLIPNSPVSLDTGFLNADLDLDIPSWEEITSANVEGTVNLQQVAGEVDSLSQPVRAKSRLRFGGRNAEVQTTQAAIGDLTARVKGAVGLDTGYDLDVAILPVSLSSLQKTFALELPVPVTGEIKSEIDVTGNIKKPVIKGKLESTEKLTVDKEEIKAVNAYFTADLEKIVLQNLTILPVAGGAITADGLMETDLNTALENNQQIDFTQMPLGVTFEANLPTEAIAAPYYELPSEIKVGNLIAEGNLGGTIQNLKGLLQWQIKEGEINTQASTERVSAQGEILYLEEKVLLRDTKLQVGEGEATVTANANLKTNNWQGAIDTSVIPLTPFLLQFDIPGLDLTRPITLENTDITLSGKLDDFAPEKIQGKADIDLDLDGGDVTLQSQFAQGRVNGTADTGNLAIHNFVTNLKIPVTTQVSSLNFASDIKPLLNIVETRDFSSITSSVTADVFVADGFITTEGSLTNNQWQADIKGNSINTTEVINAYAPDVEIASVLDPINTQGNLSGSLAPLQNETVTFPVNINNAAVQMGEQSVASNGSLIISDLLKNPDIPVVDLAVRGNINFASLPIEEFIATAAENNSLLAERLNIRGKAIFNGNFRGTNLISDSSNLENYRLTGNLNLNNFAFNNVVFDPVLAGTVNVQPARIIGLNLQGNQDVIAASVQPCTASNCRLPYIPNSLELRQGENTNKPVIATGNRNDETFNLNIDNFPLALLNLAPGKAAGIEGALAGKVTGDINANLYTFATDGNVSVDKPAVGYIEANQFTAEFAYNPQENTAEVDTASLNFGNSEYNFNGGLDIATGEINGALNIPQAYIQDVLTALGWYTVEDVLTLFQTPEYVTARQAKPQGITTVEQSIAQKLILLQEIEKQIQAIAAERETASVPTELDIQGLYTGEVLIDGTISQPEVAFNVEGNNWQWQPQPAFLDIVPPLGLVKEEAQFIPINQILATGKLEGNTVNLEQAKLEVVNTTLFATGKLSPTTQDISYEVDNLTVDTIGKFVNIPVDVAGRIDSEGTIQGTLEQPQITGNLNISNSAFNGSVLPTTIAGNYNYSNQQLNFNTTEPSSIQIAATVPYPIEPQVNDTVTADVQLDKEAFALLNAFTGGNLTWIEGEGNADLQATANLDLNREGNPLYNLDATGVINLEEAQLTLNNPFFTAPIIATGKINLDNQLVNVETLNATVAKKDVSIAGTLPILYAVNNLDNPLTIDIPEGDIEIKKLYKGGIAGEIIVTSSALAPTIGGEVSLVDGQVSIPQAETEETYDLNFNTANNRGQENNESPAVITTLDNLLVKLEEFKLQQSPLYEFGVKGELTLNGTADTPNNIKPKGTVYITKGDVDWLSSNFTLARNHENTIAFNPEDGVFNPYIDVQMKTEVAELDNIRQLDNDDTNEISDDVSQVGRAETINIFLSVNGEAADIIPNLGQTSSNECNIRPNNAPPTNNLTYSQTELNQLAECVNTAASDRGSARQFLDSQAVSLTSIPSRSQGEIVNLLGNQFLAFADQLQNSNQEELINLGVTQFVIAPIQRSLLYRVEDFVVDTGREIGLDYLRVYPYLEGIYEINRDSSVRGTYDYILNEVKFEYQRNF</sequence>
<name>A0A563VRN8_9CYAN</name>
<feature type="transmembrane region" description="Helical" evidence="6">
    <location>
        <begin position="36"/>
        <end position="57"/>
    </location>
</feature>
<proteinExistence type="predicted"/>
<dbReference type="GO" id="GO:0005886">
    <property type="term" value="C:plasma membrane"/>
    <property type="evidence" value="ECO:0007669"/>
    <property type="project" value="InterPro"/>
</dbReference>
<evidence type="ECO:0000256" key="2">
    <source>
        <dbReference type="ARBA" id="ARBA00022692"/>
    </source>
</evidence>
<keyword evidence="4 6" id="KW-0472">Membrane</keyword>
<dbReference type="RefSeq" id="WP_144872363.1">
    <property type="nucleotide sequence ID" value="NZ_LR213982.1"/>
</dbReference>
<keyword evidence="9" id="KW-1185">Reference proteome</keyword>
<protein>
    <recommendedName>
        <fullName evidence="7">Translocation and assembly module TamB C-terminal domain-containing protein</fullName>
    </recommendedName>
</protein>
<keyword evidence="3 6" id="KW-1133">Transmembrane helix</keyword>
<dbReference type="InterPro" id="IPR053022">
    <property type="entry name" value="Chloroplast_translocon_comp"/>
</dbReference>
<keyword evidence="2 6" id="KW-0812">Transmembrane</keyword>
<evidence type="ECO:0000256" key="5">
    <source>
        <dbReference type="SAM" id="MobiDB-lite"/>
    </source>
</evidence>
<evidence type="ECO:0000259" key="7">
    <source>
        <dbReference type="Pfam" id="PF04357"/>
    </source>
</evidence>
<dbReference type="GO" id="GO:0009306">
    <property type="term" value="P:protein secretion"/>
    <property type="evidence" value="ECO:0007669"/>
    <property type="project" value="InterPro"/>
</dbReference>
<dbReference type="OrthoDB" id="536281at2"/>
<organism evidence="8 9">
    <name type="scientific">Hyella patelloides LEGE 07179</name>
    <dbReference type="NCBI Taxonomy" id="945734"/>
    <lineage>
        <taxon>Bacteria</taxon>
        <taxon>Bacillati</taxon>
        <taxon>Cyanobacteriota</taxon>
        <taxon>Cyanophyceae</taxon>
        <taxon>Pleurocapsales</taxon>
        <taxon>Hyellaceae</taxon>
        <taxon>Hyella</taxon>
    </lineage>
</organism>
<dbReference type="EMBL" id="CAACVJ010000155">
    <property type="protein sequence ID" value="VEP14086.1"/>
    <property type="molecule type" value="Genomic_DNA"/>
</dbReference>
<feature type="domain" description="Translocation and assembly module TamB C-terminal" evidence="7">
    <location>
        <begin position="1430"/>
        <end position="1832"/>
    </location>
</feature>